<sequence length="235" mass="26407">MRKNRDVSINQARESGLDVGSAEALGQFGITAEGISRSTGNFNLDGTAAEVIPPEGLGVRDKTQALARGYEKIDRFVNRTSRLNLDEEFSDVARSVFLAAKTDEQRNSLMFEASSAYGMSPDHILEQGGTVTTLPVTGPVTRRFGVIPIPFTPSPRTFDYDFTKVSPDDWKRVAWTMPINWKAKFPEAETQQEALREYGEKFPANFDAILKRLGVTKSTRKQWLRQQSQFSMRVY</sequence>
<reference evidence="1" key="1">
    <citation type="journal article" date="2014" name="Front. Microbiol.">
        <title>High frequency of phylogenetically diverse reductive dehalogenase-homologous genes in deep subseafloor sedimentary metagenomes.</title>
        <authorList>
            <person name="Kawai M."/>
            <person name="Futagami T."/>
            <person name="Toyoda A."/>
            <person name="Takaki Y."/>
            <person name="Nishi S."/>
            <person name="Hori S."/>
            <person name="Arai W."/>
            <person name="Tsubouchi T."/>
            <person name="Morono Y."/>
            <person name="Uchiyama I."/>
            <person name="Ito T."/>
            <person name="Fujiyama A."/>
            <person name="Inagaki F."/>
            <person name="Takami H."/>
        </authorList>
    </citation>
    <scope>NUCLEOTIDE SEQUENCE</scope>
    <source>
        <strain evidence="1">Expedition CK06-06</strain>
    </source>
</reference>
<dbReference type="EMBL" id="BARS01050169">
    <property type="protein sequence ID" value="GAG45885.1"/>
    <property type="molecule type" value="Genomic_DNA"/>
</dbReference>
<dbReference type="AlphaFoldDB" id="X0XRJ8"/>
<comment type="caution">
    <text evidence="1">The sequence shown here is derived from an EMBL/GenBank/DDBJ whole genome shotgun (WGS) entry which is preliminary data.</text>
</comment>
<organism evidence="1">
    <name type="scientific">marine sediment metagenome</name>
    <dbReference type="NCBI Taxonomy" id="412755"/>
    <lineage>
        <taxon>unclassified sequences</taxon>
        <taxon>metagenomes</taxon>
        <taxon>ecological metagenomes</taxon>
    </lineage>
</organism>
<proteinExistence type="predicted"/>
<accession>X0XRJ8</accession>
<name>X0XRJ8_9ZZZZ</name>
<gene>
    <name evidence="1" type="ORF">S01H1_74943</name>
</gene>
<feature type="non-terminal residue" evidence="1">
    <location>
        <position position="235"/>
    </location>
</feature>
<protein>
    <submittedName>
        <fullName evidence="1">Uncharacterized protein</fullName>
    </submittedName>
</protein>
<evidence type="ECO:0000313" key="1">
    <source>
        <dbReference type="EMBL" id="GAG45885.1"/>
    </source>
</evidence>